<evidence type="ECO:0000256" key="1">
    <source>
        <dbReference type="SAM" id="Phobius"/>
    </source>
</evidence>
<dbReference type="InterPro" id="IPR013783">
    <property type="entry name" value="Ig-like_fold"/>
</dbReference>
<feature type="transmembrane region" description="Helical" evidence="1">
    <location>
        <begin position="6"/>
        <end position="25"/>
    </location>
</feature>
<dbReference type="RefSeq" id="WP_224528248.1">
    <property type="nucleotide sequence ID" value="NZ_JAIUJR010000004.1"/>
</dbReference>
<name>A0ABS7XT87_9FLAO</name>
<dbReference type="EMBL" id="JAIUJR010000004">
    <property type="protein sequence ID" value="MCA0132594.1"/>
    <property type="molecule type" value="Genomic_DNA"/>
</dbReference>
<proteinExistence type="predicted"/>
<keyword evidence="1" id="KW-0812">Transmembrane</keyword>
<organism evidence="2 3">
    <name type="scientific">Winogradskyella alexanderae</name>
    <dbReference type="NCBI Taxonomy" id="2877123"/>
    <lineage>
        <taxon>Bacteria</taxon>
        <taxon>Pseudomonadati</taxon>
        <taxon>Bacteroidota</taxon>
        <taxon>Flavobacteriia</taxon>
        <taxon>Flavobacteriales</taxon>
        <taxon>Flavobacteriaceae</taxon>
        <taxon>Winogradskyella</taxon>
    </lineage>
</organism>
<evidence type="ECO:0000313" key="2">
    <source>
        <dbReference type="EMBL" id="MCA0132594.1"/>
    </source>
</evidence>
<dbReference type="Gene3D" id="2.60.40.10">
    <property type="entry name" value="Immunoglobulins"/>
    <property type="match status" value="1"/>
</dbReference>
<dbReference type="Proteomes" id="UP001198901">
    <property type="component" value="Unassembled WGS sequence"/>
</dbReference>
<keyword evidence="1" id="KW-0472">Membrane</keyword>
<evidence type="ECO:0000313" key="3">
    <source>
        <dbReference type="Proteomes" id="UP001198901"/>
    </source>
</evidence>
<keyword evidence="3" id="KW-1185">Reference proteome</keyword>
<accession>A0ABS7XT87</accession>
<sequence>MSQNYFYIPFIALVFICTAFFGYNGSTDPIRLSTKQHEYIAGDTITLEFETTGNENAVLYCSNSYGSILLHAKNENNKLTFIVPDSFSKKSGVLKWQLVNTSAPLQGHLTIKPQQYINSIESYLGPPSIEAGGTDYSMLVVIPTDMHDNPLADSTKVDVRHQFMENEFSDEIYTKHGFAYRTIYSYDKKGRIILSTSCLGLNSKEYDINVMPAVPTDFTITAERIHSYADGNQITTFTTSEIKDRYNNTVSDGTFVSFFITDKNGNKTTTSGSTINGIATAKMLHPDHEDQWTIKAYIEGMANSNSILLDYKQAISDFDVALSKDSRTITIGPIQSFMNQRIPDGLDITLKVFKNDSLENTLLEQSYLGYATFKLNQDRYPKGNYHFIIESAGLTKSFNNITYE</sequence>
<gene>
    <name evidence="2" type="ORF">LBU54_08355</name>
</gene>
<reference evidence="3" key="1">
    <citation type="submission" date="2023-07" db="EMBL/GenBank/DDBJ databases">
        <authorList>
            <person name="Yue Y."/>
        </authorList>
    </citation>
    <scope>NUCLEOTIDE SEQUENCE [LARGE SCALE GENOMIC DNA]</scope>
    <source>
        <strain evidence="3">D23</strain>
    </source>
</reference>
<comment type="caution">
    <text evidence="2">The sequence shown here is derived from an EMBL/GenBank/DDBJ whole genome shotgun (WGS) entry which is preliminary data.</text>
</comment>
<protein>
    <submittedName>
        <fullName evidence="2">Uncharacterized protein</fullName>
    </submittedName>
</protein>
<keyword evidence="1" id="KW-1133">Transmembrane helix</keyword>